<evidence type="ECO:0000313" key="3">
    <source>
        <dbReference type="Proteomes" id="UP001139521"/>
    </source>
</evidence>
<evidence type="ECO:0000313" key="2">
    <source>
        <dbReference type="EMBL" id="MCL6220022.1"/>
    </source>
</evidence>
<reference evidence="2" key="1">
    <citation type="submission" date="2022-01" db="EMBL/GenBank/DDBJ databases">
        <title>Genome sequencing of Zunongwangia sp. M21534 genome.</title>
        <authorList>
            <person name="Chen Y."/>
            <person name="Dong C."/>
            <person name="Shao Z."/>
        </authorList>
    </citation>
    <scope>NUCLEOTIDE SEQUENCE</scope>
    <source>
        <strain evidence="2">MCCC M21534</strain>
    </source>
</reference>
<dbReference type="Proteomes" id="UP001139521">
    <property type="component" value="Unassembled WGS sequence"/>
</dbReference>
<protein>
    <submittedName>
        <fullName evidence="2">Uncharacterized protein</fullName>
    </submittedName>
</protein>
<dbReference type="EMBL" id="JAKHSK010000031">
    <property type="protein sequence ID" value="MCL6220022.1"/>
    <property type="molecule type" value="Genomic_DNA"/>
</dbReference>
<keyword evidence="3" id="KW-1185">Reference proteome</keyword>
<sequence length="130" mass="14483">MKTSIVMTASAFFLAVLGLFISFLPTEILNFLNIEPNLITVLFLKTLSALYLGFAILNWMAKGTLIGGIYNKPISFGNLMHFGVGAVAFFKIAFDIEQHPEIFISLTVIYVLFTTAYIYIFRTNPAASKE</sequence>
<feature type="transmembrane region" description="Helical" evidence="1">
    <location>
        <begin position="73"/>
        <end position="90"/>
    </location>
</feature>
<feature type="transmembrane region" description="Helical" evidence="1">
    <location>
        <begin position="38"/>
        <end position="61"/>
    </location>
</feature>
<name>A0A9X2CQN9_9FLAO</name>
<evidence type="ECO:0000256" key="1">
    <source>
        <dbReference type="SAM" id="Phobius"/>
    </source>
</evidence>
<feature type="transmembrane region" description="Helical" evidence="1">
    <location>
        <begin position="102"/>
        <end position="121"/>
    </location>
</feature>
<feature type="transmembrane region" description="Helical" evidence="1">
    <location>
        <begin position="12"/>
        <end position="32"/>
    </location>
</feature>
<dbReference type="RefSeq" id="WP_249602730.1">
    <property type="nucleotide sequence ID" value="NZ_JAKHSK010000031.1"/>
</dbReference>
<gene>
    <name evidence="2" type="ORF">L1967_17150</name>
</gene>
<keyword evidence="1" id="KW-0812">Transmembrane</keyword>
<proteinExistence type="predicted"/>
<accession>A0A9X2CQN9</accession>
<dbReference type="AlphaFoldDB" id="A0A9X2CQN9"/>
<comment type="caution">
    <text evidence="2">The sequence shown here is derived from an EMBL/GenBank/DDBJ whole genome shotgun (WGS) entry which is preliminary data.</text>
</comment>
<keyword evidence="1" id="KW-0472">Membrane</keyword>
<keyword evidence="1" id="KW-1133">Transmembrane helix</keyword>
<organism evidence="2 3">
    <name type="scientific">Zunongwangia pacifica</name>
    <dbReference type="NCBI Taxonomy" id="2911062"/>
    <lineage>
        <taxon>Bacteria</taxon>
        <taxon>Pseudomonadati</taxon>
        <taxon>Bacteroidota</taxon>
        <taxon>Flavobacteriia</taxon>
        <taxon>Flavobacteriales</taxon>
        <taxon>Flavobacteriaceae</taxon>
        <taxon>Zunongwangia</taxon>
    </lineage>
</organism>